<dbReference type="AlphaFoldDB" id="A0A383F5I0"/>
<sequence>MTLECETLVLGSAAVAVQIAANVRLQFNPAATPPEFYEEEIDVWKCYGCYKSHLDLLRATLASYRETI</sequence>
<organism evidence="1">
    <name type="scientific">marine metagenome</name>
    <dbReference type="NCBI Taxonomy" id="408172"/>
    <lineage>
        <taxon>unclassified sequences</taxon>
        <taxon>metagenomes</taxon>
        <taxon>ecological metagenomes</taxon>
    </lineage>
</organism>
<reference evidence="1" key="1">
    <citation type="submission" date="2018-05" db="EMBL/GenBank/DDBJ databases">
        <authorList>
            <person name="Lanie J.A."/>
            <person name="Ng W.-L."/>
            <person name="Kazmierczak K.M."/>
            <person name="Andrzejewski T.M."/>
            <person name="Davidsen T.M."/>
            <person name="Wayne K.J."/>
            <person name="Tettelin H."/>
            <person name="Glass J.I."/>
            <person name="Rusch D."/>
            <person name="Podicherti R."/>
            <person name="Tsui H.-C.T."/>
            <person name="Winkler M.E."/>
        </authorList>
    </citation>
    <scope>NUCLEOTIDE SEQUENCE</scope>
</reference>
<proteinExistence type="predicted"/>
<protein>
    <submittedName>
        <fullName evidence="1">Uncharacterized protein</fullName>
    </submittedName>
</protein>
<accession>A0A383F5I0</accession>
<gene>
    <name evidence="1" type="ORF">METZ01_LOCUS516724</name>
</gene>
<dbReference type="EMBL" id="UINC01231369">
    <property type="protein sequence ID" value="SVE63870.1"/>
    <property type="molecule type" value="Genomic_DNA"/>
</dbReference>
<name>A0A383F5I0_9ZZZZ</name>
<evidence type="ECO:0000313" key="1">
    <source>
        <dbReference type="EMBL" id="SVE63870.1"/>
    </source>
</evidence>